<dbReference type="Gene3D" id="3.40.50.11790">
    <property type="match status" value="1"/>
</dbReference>
<evidence type="ECO:0000256" key="1">
    <source>
        <dbReference type="ARBA" id="ARBA00008005"/>
    </source>
</evidence>
<evidence type="ECO:0000313" key="4">
    <source>
        <dbReference type="Proteomes" id="UP000463883"/>
    </source>
</evidence>
<keyword evidence="4" id="KW-1185">Reference proteome</keyword>
<dbReference type="InterPro" id="IPR020287">
    <property type="entry name" value="Tail_sheath_C"/>
</dbReference>
<sequence length="363" mass="39754">MADIGLPNVSLVFTGLGTSAVKRGSRGVACLIISDDTDKTFDFVEYTSIDDLTSNEIKKYTATNLQYIKDVLAGIPSKLIVARRNVAGTLPDILAKIKGKKMDWIGLAEAEAADQTALATWIKSVNTSEKKKYKCVVYNATTTDDIHVVNFANSDVTFTDARGKVTGEKFVSRLIGMLAGLPLTRSAISYSFTDLKAVTEPVDLASAVNTGKFVLYNDEGIVRVARGVNSLITTGDGVTDDFKHIMIIETQDLIYNDIITTWKDSYKGKYKNSSDNQHLLIGAINSYFKALEKEGLLDDSYNNLARIDVEAQRMANVPKYGADVVATWDDAKVLDMTVGTQVYIKADVKILNAMEDFSMVVSM</sequence>
<dbReference type="Proteomes" id="UP000463883">
    <property type="component" value="Chromosome"/>
</dbReference>
<gene>
    <name evidence="3" type="ORF">Ami3637_16580</name>
</gene>
<comment type="similarity">
    <text evidence="1">Belongs to the myoviridae tail sheath protein family.</text>
</comment>
<proteinExistence type="inferred from homology"/>
<reference evidence="3 4" key="1">
    <citation type="submission" date="2020-01" db="EMBL/GenBank/DDBJ databases">
        <title>Genomic analysis of Aminipila sp. CBA3637.</title>
        <authorList>
            <person name="Kim Y.B."/>
            <person name="Roh S.W."/>
        </authorList>
    </citation>
    <scope>NUCLEOTIDE SEQUENCE [LARGE SCALE GENOMIC DNA]</scope>
    <source>
        <strain evidence="3 4">CBA3637</strain>
    </source>
</reference>
<dbReference type="EMBL" id="CP047591">
    <property type="protein sequence ID" value="QHI73784.1"/>
    <property type="molecule type" value="Genomic_DNA"/>
</dbReference>
<evidence type="ECO:0000259" key="2">
    <source>
        <dbReference type="Pfam" id="PF17482"/>
    </source>
</evidence>
<feature type="domain" description="Tail sheath protein C-terminal" evidence="2">
    <location>
        <begin position="239"/>
        <end position="361"/>
    </location>
</feature>
<dbReference type="AlphaFoldDB" id="A0A6P1MM93"/>
<evidence type="ECO:0000313" key="3">
    <source>
        <dbReference type="EMBL" id="QHI73784.1"/>
    </source>
</evidence>
<organism evidence="3 4">
    <name type="scientific">Aminipila terrae</name>
    <dbReference type="NCBI Taxonomy" id="2697030"/>
    <lineage>
        <taxon>Bacteria</taxon>
        <taxon>Bacillati</taxon>
        <taxon>Bacillota</taxon>
        <taxon>Clostridia</taxon>
        <taxon>Peptostreptococcales</taxon>
        <taxon>Anaerovoracaceae</taxon>
        <taxon>Aminipila</taxon>
    </lineage>
</organism>
<name>A0A6P1MM93_9FIRM</name>
<dbReference type="Gene3D" id="3.30.1370.220">
    <property type="match status" value="1"/>
</dbReference>
<accession>A0A6P1MM93</accession>
<protein>
    <submittedName>
        <fullName evidence="3">Phage tail sheath protein</fullName>
    </submittedName>
</protein>
<dbReference type="RefSeq" id="WP_162363547.1">
    <property type="nucleotide sequence ID" value="NZ_CP047591.1"/>
</dbReference>
<dbReference type="KEGG" id="amic:Ami3637_16580"/>
<dbReference type="Pfam" id="PF17482">
    <property type="entry name" value="Phage_sheath_1C"/>
    <property type="match status" value="1"/>
</dbReference>